<keyword evidence="4" id="KW-1185">Reference proteome</keyword>
<gene>
    <name evidence="3" type="ORF">M231_06067</name>
</gene>
<comment type="caution">
    <text evidence="3">The sequence shown here is derived from an EMBL/GenBank/DDBJ whole genome shotgun (WGS) entry which is preliminary data.</text>
</comment>
<name>A0A4Q1BGI5_TREME</name>
<feature type="compositionally biased region" description="Low complexity" evidence="1">
    <location>
        <begin position="15"/>
        <end position="30"/>
    </location>
</feature>
<protein>
    <recommendedName>
        <fullName evidence="5">Pre-rRNA processing protein</fullName>
    </recommendedName>
</protein>
<evidence type="ECO:0000256" key="2">
    <source>
        <dbReference type="SAM" id="Phobius"/>
    </source>
</evidence>
<feature type="transmembrane region" description="Helical" evidence="2">
    <location>
        <begin position="50"/>
        <end position="77"/>
    </location>
</feature>
<dbReference type="InParanoid" id="A0A4Q1BGI5"/>
<keyword evidence="2" id="KW-1133">Transmembrane helix</keyword>
<evidence type="ECO:0000313" key="4">
    <source>
        <dbReference type="Proteomes" id="UP000289152"/>
    </source>
</evidence>
<feature type="region of interest" description="Disordered" evidence="1">
    <location>
        <begin position="1"/>
        <end position="36"/>
    </location>
</feature>
<dbReference type="Proteomes" id="UP000289152">
    <property type="component" value="Unassembled WGS sequence"/>
</dbReference>
<dbReference type="OrthoDB" id="10039566at2759"/>
<proteinExistence type="predicted"/>
<keyword evidence="2" id="KW-0812">Transmembrane</keyword>
<feature type="compositionally biased region" description="Basic residues" evidence="1">
    <location>
        <begin position="1"/>
        <end position="12"/>
    </location>
</feature>
<dbReference type="AlphaFoldDB" id="A0A4Q1BGI5"/>
<evidence type="ECO:0000313" key="3">
    <source>
        <dbReference type="EMBL" id="RXK36680.1"/>
    </source>
</evidence>
<evidence type="ECO:0000256" key="1">
    <source>
        <dbReference type="SAM" id="MobiDB-lite"/>
    </source>
</evidence>
<dbReference type="VEuPathDB" id="FungiDB:TREMEDRAFT_26565"/>
<evidence type="ECO:0008006" key="5">
    <source>
        <dbReference type="Google" id="ProtNLM"/>
    </source>
</evidence>
<sequence length="666" mass="72532">MPILKSKNKGKARVSSLSESSEPSETSPLLGQPSLSTHDPITHSSHTFRLILNTLAVIFLSLLLSFILFIVLLGASFRPSKNELSSLPHTAFTYSSPETIQVLNITESGVLVNITVRCGIDADKALGIISSSDLESKIEARERGDKGGGADWWEDLRRWTAHRLLQDINIININSPSDILLLSRQPHSPALFSISLPRPIEVPLVIGVKKDTPMKEWTKEVTVLAIARPIASTGELWDYVQSSWETGVARVTIGVEKVQVGLPQDGTWWGKWVKGDKEDLVLEVDIPIPQIPGLPWPGKPLNLSSLVNLKEYSLDTSPSALQIHGTASIPNLVPSLNATIPFNLPFSISLPHHNSSLETIMATVITSPIHLPSNTSDEITLHISGLISPFLAPLPSPNTTIPSPLSLFLQRYLHGLPNPIIVRGLSSLPTITSHPSPPAWLLNSLPALRLPLSFPGPQPPPKVIQSVAIENMRLSESGGKMRASGTVIAIIELPPGMEKVLLEVHQVKPDVLIFDGPAPDELSSPLISVSSKNNHVIFTDVSSPQDDTRWINRFEEKEEDYPEGAFGYIHPDQYLDATSEQSDGKVTVRAPLDNVELVILPGRDKQLSDFVGKVVFKGGALAGIKGDAAVQVRMHGVVGTVSLEKLPVKGETWVGRQKGRRRKTEV</sequence>
<reference evidence="3 4" key="1">
    <citation type="submission" date="2016-06" db="EMBL/GenBank/DDBJ databases">
        <title>Evolution of pathogenesis and genome organization in the Tremellales.</title>
        <authorList>
            <person name="Cuomo C."/>
            <person name="Litvintseva A."/>
            <person name="Heitman J."/>
            <person name="Chen Y."/>
            <person name="Sun S."/>
            <person name="Springer D."/>
            <person name="Dromer F."/>
            <person name="Young S."/>
            <person name="Zeng Q."/>
            <person name="Chapman S."/>
            <person name="Gujja S."/>
            <person name="Saif S."/>
            <person name="Birren B."/>
        </authorList>
    </citation>
    <scope>NUCLEOTIDE SEQUENCE [LARGE SCALE GENOMIC DNA]</scope>
    <source>
        <strain evidence="3 4">ATCC 28783</strain>
    </source>
</reference>
<accession>A0A4Q1BGI5</accession>
<dbReference type="STRING" id="5217.A0A4Q1BGI5"/>
<keyword evidence="2" id="KW-0472">Membrane</keyword>
<organism evidence="3 4">
    <name type="scientific">Tremella mesenterica</name>
    <name type="common">Jelly fungus</name>
    <dbReference type="NCBI Taxonomy" id="5217"/>
    <lineage>
        <taxon>Eukaryota</taxon>
        <taxon>Fungi</taxon>
        <taxon>Dikarya</taxon>
        <taxon>Basidiomycota</taxon>
        <taxon>Agaricomycotina</taxon>
        <taxon>Tremellomycetes</taxon>
        <taxon>Tremellales</taxon>
        <taxon>Tremellaceae</taxon>
        <taxon>Tremella</taxon>
    </lineage>
</organism>
<dbReference type="EMBL" id="SDIL01000090">
    <property type="protein sequence ID" value="RXK36680.1"/>
    <property type="molecule type" value="Genomic_DNA"/>
</dbReference>